<evidence type="ECO:0000256" key="8">
    <source>
        <dbReference type="ARBA" id="ARBA00022722"/>
    </source>
</evidence>
<evidence type="ECO:0000256" key="17">
    <source>
        <dbReference type="ARBA" id="ARBA00023242"/>
    </source>
</evidence>
<dbReference type="GO" id="GO:0005634">
    <property type="term" value="C:nucleus"/>
    <property type="evidence" value="ECO:0007669"/>
    <property type="project" value="UniProtKB-SubCell"/>
</dbReference>
<dbReference type="InterPro" id="IPR022755">
    <property type="entry name" value="Znf_C2H2_jaz"/>
</dbReference>
<evidence type="ECO:0000256" key="12">
    <source>
        <dbReference type="ARBA" id="ARBA00022833"/>
    </source>
</evidence>
<name>A0A914HF25_GLORO</name>
<evidence type="ECO:0000256" key="15">
    <source>
        <dbReference type="ARBA" id="ARBA00023015"/>
    </source>
</evidence>
<evidence type="ECO:0000256" key="11">
    <source>
        <dbReference type="ARBA" id="ARBA00022801"/>
    </source>
</evidence>
<dbReference type="Pfam" id="PF04857">
    <property type="entry name" value="CAF1"/>
    <property type="match status" value="2"/>
</dbReference>
<dbReference type="GO" id="GO:0005737">
    <property type="term" value="C:cytoplasm"/>
    <property type="evidence" value="ECO:0007669"/>
    <property type="project" value="UniProtKB-SubCell"/>
</dbReference>
<dbReference type="Gene3D" id="3.30.420.10">
    <property type="entry name" value="Ribonuclease H-like superfamily/Ribonuclease H"/>
    <property type="match status" value="1"/>
</dbReference>
<keyword evidence="10" id="KW-0863">Zinc-finger</keyword>
<dbReference type="GO" id="GO:0004535">
    <property type="term" value="F:poly(A)-specific ribonuclease activity"/>
    <property type="evidence" value="ECO:0007669"/>
    <property type="project" value="UniProtKB-EC"/>
</dbReference>
<evidence type="ECO:0000256" key="21">
    <source>
        <dbReference type="ARBA" id="ARBA00068297"/>
    </source>
</evidence>
<evidence type="ECO:0000259" key="22">
    <source>
        <dbReference type="PROSITE" id="PS00028"/>
    </source>
</evidence>
<evidence type="ECO:0000256" key="10">
    <source>
        <dbReference type="ARBA" id="ARBA00022771"/>
    </source>
</evidence>
<dbReference type="WBParaSite" id="Gr19_v10_g16554.t1">
    <property type="protein sequence ID" value="Gr19_v10_g16554.t1"/>
    <property type="gene ID" value="Gr19_v10_g16554"/>
</dbReference>
<comment type="similarity">
    <text evidence="18">Belongs to the ZNF593/BUD20 C2H2-type zinc-finger protein family.</text>
</comment>
<keyword evidence="11" id="KW-0378">Hydrolase</keyword>
<evidence type="ECO:0000256" key="7">
    <source>
        <dbReference type="ARBA" id="ARBA00022517"/>
    </source>
</evidence>
<dbReference type="InterPro" id="IPR039637">
    <property type="entry name" value="CNOT7/CNOT8/Pop2"/>
</dbReference>
<accession>A0A914HF25</accession>
<dbReference type="FunFam" id="3.30.160.60:FF:000299">
    <property type="entry name" value="Zinc finger protein 593"/>
    <property type="match status" value="1"/>
</dbReference>
<evidence type="ECO:0000256" key="1">
    <source>
        <dbReference type="ARBA" id="ARBA00001663"/>
    </source>
</evidence>
<dbReference type="Pfam" id="PF12171">
    <property type="entry name" value="zf-C2H2_jaz"/>
    <property type="match status" value="1"/>
</dbReference>
<evidence type="ECO:0000256" key="20">
    <source>
        <dbReference type="ARBA" id="ARBA00065398"/>
    </source>
</evidence>
<evidence type="ECO:0000256" key="2">
    <source>
        <dbReference type="ARBA" id="ARBA00004123"/>
    </source>
</evidence>
<dbReference type="EC" id="3.1.13.4" evidence="5"/>
<evidence type="ECO:0000256" key="19">
    <source>
        <dbReference type="ARBA" id="ARBA00057732"/>
    </source>
</evidence>
<dbReference type="GO" id="GO:0042254">
    <property type="term" value="P:ribosome biogenesis"/>
    <property type="evidence" value="ECO:0007669"/>
    <property type="project" value="UniProtKB-KW"/>
</dbReference>
<sequence length="437" mass="49397">MLASNGIDSAKIKPGILRAKLVFSFDCFPLLPQQTKKRRRPMTVTTNAFPSSFKEITLHDVWANNLEAEFAKLRDLIDAYPFVAMDTEYPGVIATPVGQFRSKEDFNYQQLRLNVDCLKLIQVGFTLTNEKGQLPPGRDIFQFNLHFDPSTDSFAHTSLELLKAAGFDFNKHQTEGIKLEDFGELLTTSGLVVEPRITWLTFHSCFDFGYLIRAIMLVKLPEDEKDFFRFHRKLFPNSFDIKILLRQAGPRDAMLKGGLQELADQLHVPRIGQCHQAGSDSLLTAMTFFKLQELFFAENWKEVASAVQGHMAGLSNSQNGTINSINNNGENLDDILMPKKHTQSNKTKKRAGRDLDEIHADLIKPGKVAKLQNQLLDDDLPGRGQHYCVTCDRHFVDGDAKARHERTKGHKRRLHALKEKPHTQREADLAGGLGVDD</sequence>
<keyword evidence="13" id="KW-0269">Exonuclease</keyword>
<dbReference type="InterPro" id="IPR013087">
    <property type="entry name" value="Znf_C2H2_type"/>
</dbReference>
<evidence type="ECO:0000256" key="6">
    <source>
        <dbReference type="ARBA" id="ARBA00022490"/>
    </source>
</evidence>
<dbReference type="PANTHER" id="PTHR10797">
    <property type="entry name" value="CCR4-NOT TRANSCRIPTION COMPLEX SUBUNIT"/>
    <property type="match status" value="1"/>
</dbReference>
<keyword evidence="12" id="KW-0862">Zinc</keyword>
<comment type="subcellular location">
    <subcellularLocation>
        <location evidence="3">Cytoplasm</location>
    </subcellularLocation>
    <subcellularLocation>
        <location evidence="2">Nucleus</location>
    </subcellularLocation>
</comment>
<dbReference type="GO" id="GO:0008270">
    <property type="term" value="F:zinc ion binding"/>
    <property type="evidence" value="ECO:0007669"/>
    <property type="project" value="UniProtKB-KW"/>
</dbReference>
<comment type="similarity">
    <text evidence="4">Belongs to the CAF1 family.</text>
</comment>
<proteinExistence type="inferred from homology"/>
<keyword evidence="8" id="KW-0540">Nuclease</keyword>
<dbReference type="InterPro" id="IPR012337">
    <property type="entry name" value="RNaseH-like_sf"/>
</dbReference>
<comment type="function">
    <text evidence="19">Involved in pre-60S ribosomal particles maturation by promoting the nuclear export of the 60S ribosome.</text>
</comment>
<keyword evidence="6" id="KW-0963">Cytoplasm</keyword>
<keyword evidence="7" id="KW-0690">Ribosome biogenesis</keyword>
<dbReference type="InterPro" id="IPR006941">
    <property type="entry name" value="RNase_CAF1"/>
</dbReference>
<dbReference type="InterPro" id="IPR036397">
    <property type="entry name" value="RNaseH_sf"/>
</dbReference>
<dbReference type="GO" id="GO:0003723">
    <property type="term" value="F:RNA binding"/>
    <property type="evidence" value="ECO:0007669"/>
    <property type="project" value="UniProtKB-KW"/>
</dbReference>
<keyword evidence="16" id="KW-0804">Transcription</keyword>
<evidence type="ECO:0000256" key="18">
    <source>
        <dbReference type="ARBA" id="ARBA00038064"/>
    </source>
</evidence>
<keyword evidence="15" id="KW-0805">Transcription regulation</keyword>
<dbReference type="SUPFAM" id="SSF57667">
    <property type="entry name" value="beta-beta-alpha zinc fingers"/>
    <property type="match status" value="1"/>
</dbReference>
<dbReference type="PROSITE" id="PS00028">
    <property type="entry name" value="ZINC_FINGER_C2H2_1"/>
    <property type="match status" value="1"/>
</dbReference>
<evidence type="ECO:0000256" key="14">
    <source>
        <dbReference type="ARBA" id="ARBA00022884"/>
    </source>
</evidence>
<evidence type="ECO:0000256" key="13">
    <source>
        <dbReference type="ARBA" id="ARBA00022839"/>
    </source>
</evidence>
<comment type="subunit">
    <text evidence="20">Associates with pre-60S ribosomal particles; released from the pre-60S particle very early in the cytoplasm.</text>
</comment>
<keyword evidence="14" id="KW-0694">RNA-binding</keyword>
<evidence type="ECO:0000313" key="23">
    <source>
        <dbReference type="Proteomes" id="UP000887572"/>
    </source>
</evidence>
<evidence type="ECO:0000256" key="16">
    <source>
        <dbReference type="ARBA" id="ARBA00023163"/>
    </source>
</evidence>
<feature type="domain" description="C2H2-type" evidence="22">
    <location>
        <begin position="388"/>
        <end position="410"/>
    </location>
</feature>
<evidence type="ECO:0000256" key="4">
    <source>
        <dbReference type="ARBA" id="ARBA00008372"/>
    </source>
</evidence>
<reference evidence="24" key="1">
    <citation type="submission" date="2022-11" db="UniProtKB">
        <authorList>
            <consortium name="WormBaseParasite"/>
        </authorList>
    </citation>
    <scope>IDENTIFICATION</scope>
</reference>
<dbReference type="Proteomes" id="UP000887572">
    <property type="component" value="Unplaced"/>
</dbReference>
<dbReference type="InterPro" id="IPR036236">
    <property type="entry name" value="Znf_C2H2_sf"/>
</dbReference>
<keyword evidence="23" id="KW-1185">Reference proteome</keyword>
<dbReference type="Gene3D" id="3.30.160.60">
    <property type="entry name" value="Classic Zinc Finger"/>
    <property type="match status" value="1"/>
</dbReference>
<organism evidence="23 24">
    <name type="scientific">Globodera rostochiensis</name>
    <name type="common">Golden nematode worm</name>
    <name type="synonym">Heterodera rostochiensis</name>
    <dbReference type="NCBI Taxonomy" id="31243"/>
    <lineage>
        <taxon>Eukaryota</taxon>
        <taxon>Metazoa</taxon>
        <taxon>Ecdysozoa</taxon>
        <taxon>Nematoda</taxon>
        <taxon>Chromadorea</taxon>
        <taxon>Rhabditida</taxon>
        <taxon>Tylenchina</taxon>
        <taxon>Tylenchomorpha</taxon>
        <taxon>Tylenchoidea</taxon>
        <taxon>Heteroderidae</taxon>
        <taxon>Heteroderinae</taxon>
        <taxon>Globodera</taxon>
    </lineage>
</organism>
<dbReference type="GO" id="GO:0043021">
    <property type="term" value="F:ribonucleoprotein complex binding"/>
    <property type="evidence" value="ECO:0007669"/>
    <property type="project" value="UniProtKB-ARBA"/>
</dbReference>
<dbReference type="GO" id="GO:0030014">
    <property type="term" value="C:CCR4-NOT complex"/>
    <property type="evidence" value="ECO:0007669"/>
    <property type="project" value="InterPro"/>
</dbReference>
<evidence type="ECO:0000256" key="3">
    <source>
        <dbReference type="ARBA" id="ARBA00004496"/>
    </source>
</evidence>
<dbReference type="AlphaFoldDB" id="A0A914HF25"/>
<protein>
    <recommendedName>
        <fullName evidence="21">Zinc finger protein 593 homolog</fullName>
        <ecNumber evidence="5">3.1.13.4</ecNumber>
    </recommendedName>
</protein>
<evidence type="ECO:0000256" key="5">
    <source>
        <dbReference type="ARBA" id="ARBA00012161"/>
    </source>
</evidence>
<dbReference type="SUPFAM" id="SSF53098">
    <property type="entry name" value="Ribonuclease H-like"/>
    <property type="match status" value="1"/>
</dbReference>
<keyword evidence="17" id="KW-0539">Nucleus</keyword>
<evidence type="ECO:0000256" key="9">
    <source>
        <dbReference type="ARBA" id="ARBA00022723"/>
    </source>
</evidence>
<comment type="catalytic activity">
    <reaction evidence="1">
        <text>Exonucleolytic cleavage of poly(A) to 5'-AMP.</text>
        <dbReference type="EC" id="3.1.13.4"/>
    </reaction>
</comment>
<keyword evidence="9" id="KW-0479">Metal-binding</keyword>
<evidence type="ECO:0000313" key="24">
    <source>
        <dbReference type="WBParaSite" id="Gr19_v10_g16554.t1"/>
    </source>
</evidence>